<sequence>MRVGVRAEYTTILLFLLLLLLSAGIWLSFPSAIPSLPHYPSPSPSSPANTIHDTVRETMMDEKLVKSRFKRVCVFCGSSSGKRASYKEAALDLGRELVAKRLDLVYGGGSIGLMGSVAQAVHAGGGHVLGIIPRALVGKERTGEPVGEVRMVGGMHQRKAEMARHSDCFIALPGGYGTLEELLEVITWAQLGIHDKPVGLLNVDGYYNYLLTFIDKAVDDGFIRPSQRHIFVSAPNAKELVQKLEEYVPVQDEGVAKLNWSVKIEHPPPPPTPASKQVGFTALKKAEIAL</sequence>
<keyword evidence="9" id="KW-1185">Reference proteome</keyword>
<organism evidence="9 10">
    <name type="scientific">Sesamum indicum</name>
    <name type="common">Oriental sesame</name>
    <name type="synonym">Sesamum orientale</name>
    <dbReference type="NCBI Taxonomy" id="4182"/>
    <lineage>
        <taxon>Eukaryota</taxon>
        <taxon>Viridiplantae</taxon>
        <taxon>Streptophyta</taxon>
        <taxon>Embryophyta</taxon>
        <taxon>Tracheophyta</taxon>
        <taxon>Spermatophyta</taxon>
        <taxon>Magnoliopsida</taxon>
        <taxon>eudicotyledons</taxon>
        <taxon>Gunneridae</taxon>
        <taxon>Pentapetalae</taxon>
        <taxon>asterids</taxon>
        <taxon>lamiids</taxon>
        <taxon>Lamiales</taxon>
        <taxon>Pedaliaceae</taxon>
        <taxon>Sesamum</taxon>
    </lineage>
</organism>
<dbReference type="PANTHER" id="PTHR31223:SF14">
    <property type="entry name" value="CYTOKININ RIBOSIDE 5'-MONOPHOSPHATE PHOSPHORIBOHYDROLASE LOG5"/>
    <property type="match status" value="1"/>
</dbReference>
<dbReference type="InterPro" id="IPR031100">
    <property type="entry name" value="LOG_fam"/>
</dbReference>
<dbReference type="EC" id="3.2.2.n1" evidence="2 8"/>
<dbReference type="GeneID" id="105169837"/>
<name>A0A6I9TXT1_SESIN</name>
<gene>
    <name evidence="10" type="primary">LOC105169837</name>
</gene>
<proteinExistence type="inferred from homology"/>
<dbReference type="Gene3D" id="3.40.50.450">
    <property type="match status" value="1"/>
</dbReference>
<evidence type="ECO:0000256" key="1">
    <source>
        <dbReference type="ARBA" id="ARBA00006763"/>
    </source>
</evidence>
<dbReference type="RefSeq" id="XP_011088679.2">
    <property type="nucleotide sequence ID" value="XM_011090377.2"/>
</dbReference>
<evidence type="ECO:0000256" key="4">
    <source>
        <dbReference type="ARBA" id="ARBA00022801"/>
    </source>
</evidence>
<keyword evidence="4 8" id="KW-0378">Hydrolase</keyword>
<comment type="catalytic activity">
    <reaction evidence="7 8">
        <text>9-ribosyl-trans-zeatin 5'-phosphate + H2O = trans-zeatin + D-ribose 5-phosphate</text>
        <dbReference type="Rhea" id="RHEA:48564"/>
        <dbReference type="ChEBI" id="CHEBI:15377"/>
        <dbReference type="ChEBI" id="CHEBI:16522"/>
        <dbReference type="ChEBI" id="CHEBI:78346"/>
        <dbReference type="ChEBI" id="CHEBI:87947"/>
        <dbReference type="EC" id="3.2.2.n1"/>
    </reaction>
</comment>
<accession>A0A6I9TXT1</accession>
<dbReference type="FunFam" id="3.40.50.450:FF:000005">
    <property type="entry name" value="CASP-like protein"/>
    <property type="match status" value="1"/>
</dbReference>
<evidence type="ECO:0000256" key="3">
    <source>
        <dbReference type="ARBA" id="ARBA00022712"/>
    </source>
</evidence>
<dbReference type="SUPFAM" id="SSF102405">
    <property type="entry name" value="MCP/YpsA-like"/>
    <property type="match status" value="1"/>
</dbReference>
<dbReference type="InParanoid" id="A0A6I9TXT1"/>
<protein>
    <recommendedName>
        <fullName evidence="2 8">Cytokinin riboside 5'-monophosphate phosphoribohydrolase</fullName>
        <ecNumber evidence="2 8">3.2.2.n1</ecNumber>
    </recommendedName>
</protein>
<dbReference type="OrthoDB" id="414463at2759"/>
<evidence type="ECO:0000313" key="9">
    <source>
        <dbReference type="Proteomes" id="UP000504604"/>
    </source>
</evidence>
<dbReference type="AlphaFoldDB" id="A0A6I9TXT1"/>
<dbReference type="Pfam" id="PF03641">
    <property type="entry name" value="Lysine_decarbox"/>
    <property type="match status" value="1"/>
</dbReference>
<dbReference type="GO" id="GO:0016799">
    <property type="term" value="F:hydrolase activity, hydrolyzing N-glycosyl compounds"/>
    <property type="evidence" value="ECO:0007669"/>
    <property type="project" value="TreeGrafter"/>
</dbReference>
<evidence type="ECO:0000256" key="8">
    <source>
        <dbReference type="RuleBase" id="RU363015"/>
    </source>
</evidence>
<evidence type="ECO:0000256" key="2">
    <source>
        <dbReference type="ARBA" id="ARBA00012205"/>
    </source>
</evidence>
<dbReference type="PANTHER" id="PTHR31223">
    <property type="entry name" value="LOG FAMILY PROTEIN YJL055W"/>
    <property type="match status" value="1"/>
</dbReference>
<dbReference type="GO" id="GO:0005829">
    <property type="term" value="C:cytosol"/>
    <property type="evidence" value="ECO:0007669"/>
    <property type="project" value="UniProtKB-ARBA"/>
</dbReference>
<dbReference type="NCBIfam" id="TIGR00730">
    <property type="entry name" value="Rossman fold protein, TIGR00730 family"/>
    <property type="match status" value="1"/>
</dbReference>
<comment type="similarity">
    <text evidence="1 8">Belongs to the LOG family.</text>
</comment>
<keyword evidence="3 8" id="KW-0203">Cytokinin biosynthesis</keyword>
<dbReference type="Proteomes" id="UP000504604">
    <property type="component" value="Linkage group LG8"/>
</dbReference>
<comment type="catalytic activity">
    <reaction evidence="6 8">
        <text>N(6)-(dimethylallyl)adenosine 5'-phosphate + H2O = N(6)-dimethylallyladenine + D-ribose 5-phosphate</text>
        <dbReference type="Rhea" id="RHEA:48560"/>
        <dbReference type="ChEBI" id="CHEBI:15377"/>
        <dbReference type="ChEBI" id="CHEBI:17660"/>
        <dbReference type="ChEBI" id="CHEBI:57526"/>
        <dbReference type="ChEBI" id="CHEBI:78346"/>
        <dbReference type="EC" id="3.2.2.n1"/>
    </reaction>
</comment>
<dbReference type="GO" id="GO:0009691">
    <property type="term" value="P:cytokinin biosynthetic process"/>
    <property type="evidence" value="ECO:0007669"/>
    <property type="project" value="UniProtKB-UniRule"/>
</dbReference>
<dbReference type="GO" id="GO:0005634">
    <property type="term" value="C:nucleus"/>
    <property type="evidence" value="ECO:0007669"/>
    <property type="project" value="TreeGrafter"/>
</dbReference>
<dbReference type="InterPro" id="IPR005269">
    <property type="entry name" value="LOG"/>
</dbReference>
<reference evidence="10" key="1">
    <citation type="submission" date="2025-08" db="UniProtKB">
        <authorList>
            <consortium name="RefSeq"/>
        </authorList>
    </citation>
    <scope>IDENTIFICATION</scope>
</reference>
<evidence type="ECO:0000256" key="5">
    <source>
        <dbReference type="ARBA" id="ARBA00024884"/>
    </source>
</evidence>
<evidence type="ECO:0000313" key="10">
    <source>
        <dbReference type="RefSeq" id="XP_011088679.2"/>
    </source>
</evidence>
<evidence type="ECO:0000256" key="6">
    <source>
        <dbReference type="ARBA" id="ARBA00047718"/>
    </source>
</evidence>
<comment type="function">
    <text evidence="5 8">Cytokinin-activating enzyme working in the direct activation pathway. Phosphoribohydrolase that converts inactive cytokinin nucleotides to the biologically active free-base forms.</text>
</comment>
<dbReference type="KEGG" id="sind:105169837"/>
<evidence type="ECO:0000256" key="7">
    <source>
        <dbReference type="ARBA" id="ARBA00049153"/>
    </source>
</evidence>